<feature type="transmembrane region" description="Helical" evidence="1">
    <location>
        <begin position="134"/>
        <end position="155"/>
    </location>
</feature>
<keyword evidence="3" id="KW-1185">Reference proteome</keyword>
<dbReference type="EMBL" id="JAGSOV010000060">
    <property type="protein sequence ID" value="MCO1658977.1"/>
    <property type="molecule type" value="Genomic_DNA"/>
</dbReference>
<name>A0ABT1A7I3_9PSEU</name>
<gene>
    <name evidence="2" type="ORF">KDL28_28300</name>
</gene>
<keyword evidence="1" id="KW-1133">Transmembrane helix</keyword>
<comment type="caution">
    <text evidence="2">The sequence shown here is derived from an EMBL/GenBank/DDBJ whole genome shotgun (WGS) entry which is preliminary data.</text>
</comment>
<reference evidence="2" key="1">
    <citation type="submission" date="2021-04" db="EMBL/GenBank/DDBJ databases">
        <title>Pseudonocardia sp. nov., isolated from sandy soil of mangrove forest.</title>
        <authorList>
            <person name="Zan Z."/>
            <person name="Huang R."/>
            <person name="Liu W."/>
        </authorList>
    </citation>
    <scope>NUCLEOTIDE SEQUENCE</scope>
    <source>
        <strain evidence="2">S2-4</strain>
    </source>
</reference>
<accession>A0ABT1A7I3</accession>
<keyword evidence="1" id="KW-0472">Membrane</keyword>
<proteinExistence type="predicted"/>
<evidence type="ECO:0000313" key="2">
    <source>
        <dbReference type="EMBL" id="MCO1658977.1"/>
    </source>
</evidence>
<feature type="transmembrane region" description="Helical" evidence="1">
    <location>
        <begin position="81"/>
        <end position="103"/>
    </location>
</feature>
<evidence type="ECO:0000256" key="1">
    <source>
        <dbReference type="SAM" id="Phobius"/>
    </source>
</evidence>
<keyword evidence="1" id="KW-0812">Transmembrane</keyword>
<protein>
    <submittedName>
        <fullName evidence="2">DUF1772 domain-containing protein</fullName>
    </submittedName>
</protein>
<evidence type="ECO:0000313" key="3">
    <source>
        <dbReference type="Proteomes" id="UP001165283"/>
    </source>
</evidence>
<feature type="transmembrane region" description="Helical" evidence="1">
    <location>
        <begin position="54"/>
        <end position="74"/>
    </location>
</feature>
<organism evidence="2 3">
    <name type="scientific">Pseudonocardia humida</name>
    <dbReference type="NCBI Taxonomy" id="2800819"/>
    <lineage>
        <taxon>Bacteria</taxon>
        <taxon>Bacillati</taxon>
        <taxon>Actinomycetota</taxon>
        <taxon>Actinomycetes</taxon>
        <taxon>Pseudonocardiales</taxon>
        <taxon>Pseudonocardiaceae</taxon>
        <taxon>Pseudonocardia</taxon>
    </lineage>
</organism>
<dbReference type="Proteomes" id="UP001165283">
    <property type="component" value="Unassembled WGS sequence"/>
</dbReference>
<sequence length="172" mass="18480">MTAVLLTVLTAAATISFGGILAETAMLYPNIFRDPPASLVQAREFMVAGSPSDFFPPLGLSVIATAAASVLLTWRVPRVRWLLVVALAVYVCCEFLFSAWFFWPRNEIMFVDPVGTHSDEYLRAVAAEFNAAHWVRVIGGGVTAALAATGALTWYRRSVEARADRAAAAGAA</sequence>